<keyword evidence="5 14" id="KW-0812">Transmembrane</keyword>
<dbReference type="Gene3D" id="3.10.580.10">
    <property type="entry name" value="CBS-domain"/>
    <property type="match status" value="1"/>
</dbReference>
<organism evidence="18 19">
    <name type="scientific">Acinetobacter rongchengensis</name>
    <dbReference type="NCBI Taxonomy" id="2419601"/>
    <lineage>
        <taxon>Bacteria</taxon>
        <taxon>Pseudomonadati</taxon>
        <taxon>Pseudomonadota</taxon>
        <taxon>Gammaproteobacteria</taxon>
        <taxon>Moraxellales</taxon>
        <taxon>Moraxellaceae</taxon>
        <taxon>Acinetobacter</taxon>
    </lineage>
</organism>
<evidence type="ECO:0000256" key="14">
    <source>
        <dbReference type="PROSITE-ProRule" id="PRU01193"/>
    </source>
</evidence>
<dbReference type="SUPFAM" id="SSF54631">
    <property type="entry name" value="CBS-domain pair"/>
    <property type="match status" value="1"/>
</dbReference>
<dbReference type="Proteomes" id="UP000280405">
    <property type="component" value="Unassembled WGS sequence"/>
</dbReference>
<evidence type="ECO:0000256" key="8">
    <source>
        <dbReference type="ARBA" id="ARBA00023122"/>
    </source>
</evidence>
<comment type="similarity">
    <text evidence="11">Belongs to the UPF0053 family. PaeA subfamily.</text>
</comment>
<dbReference type="OrthoDB" id="9797674at2"/>
<dbReference type="RefSeq" id="WP_120382848.1">
    <property type="nucleotide sequence ID" value="NZ_RAXT01000003.1"/>
</dbReference>
<dbReference type="PANTHER" id="PTHR22777">
    <property type="entry name" value="HEMOLYSIN-RELATED"/>
    <property type="match status" value="1"/>
</dbReference>
<keyword evidence="19" id="KW-1185">Reference proteome</keyword>
<evidence type="ECO:0000256" key="10">
    <source>
        <dbReference type="ARBA" id="ARBA00037177"/>
    </source>
</evidence>
<keyword evidence="8 13" id="KW-0129">CBS domain</keyword>
<keyword evidence="2" id="KW-0813">Transport</keyword>
<dbReference type="InterPro" id="IPR036318">
    <property type="entry name" value="FAD-bd_PCMH-like_sf"/>
</dbReference>
<keyword evidence="6" id="KW-0677">Repeat</keyword>
<feature type="domain" description="CBS" evidence="16">
    <location>
        <begin position="284"/>
        <end position="342"/>
    </location>
</feature>
<evidence type="ECO:0000259" key="16">
    <source>
        <dbReference type="PROSITE" id="PS51371"/>
    </source>
</evidence>
<dbReference type="InterPro" id="IPR046342">
    <property type="entry name" value="CBS_dom_sf"/>
</dbReference>
<evidence type="ECO:0000256" key="4">
    <source>
        <dbReference type="ARBA" id="ARBA00022519"/>
    </source>
</evidence>
<name>A0A3A8F145_9GAMM</name>
<dbReference type="PANTHER" id="PTHR22777:SF16">
    <property type="entry name" value="POLYAMINE EXPORT PROTEIN"/>
    <property type="match status" value="1"/>
</dbReference>
<keyword evidence="4" id="KW-0997">Cell inner membrane</keyword>
<dbReference type="Pfam" id="PF01595">
    <property type="entry name" value="CNNM"/>
    <property type="match status" value="1"/>
</dbReference>
<dbReference type="Gene3D" id="3.30.465.10">
    <property type="match status" value="1"/>
</dbReference>
<dbReference type="PROSITE" id="PS51371">
    <property type="entry name" value="CBS"/>
    <property type="match status" value="2"/>
</dbReference>
<dbReference type="SMART" id="SM01091">
    <property type="entry name" value="CorC_HlyC"/>
    <property type="match status" value="1"/>
</dbReference>
<evidence type="ECO:0000313" key="19">
    <source>
        <dbReference type="Proteomes" id="UP000280405"/>
    </source>
</evidence>
<keyword evidence="3" id="KW-1003">Cell membrane</keyword>
<evidence type="ECO:0000313" key="18">
    <source>
        <dbReference type="EMBL" id="RKG40049.1"/>
    </source>
</evidence>
<evidence type="ECO:0000256" key="9">
    <source>
        <dbReference type="ARBA" id="ARBA00023136"/>
    </source>
</evidence>
<feature type="transmembrane region" description="Helical" evidence="15">
    <location>
        <begin position="59"/>
        <end position="82"/>
    </location>
</feature>
<comment type="function">
    <text evidence="10">Involved in cadaverine and putrescine tolerance in stationary phase. May facilitate the efflux of both cadaverine and putrescine from the cytoplasm, reducing potentially toxic levels under certain stress conditions.</text>
</comment>
<dbReference type="EMBL" id="RAXT01000003">
    <property type="protein sequence ID" value="RKG40049.1"/>
    <property type="molecule type" value="Genomic_DNA"/>
</dbReference>
<dbReference type="AlphaFoldDB" id="A0A3A8F145"/>
<dbReference type="CDD" id="cd04590">
    <property type="entry name" value="CBS_pair_CorC_HlyC_assoc"/>
    <property type="match status" value="1"/>
</dbReference>
<keyword evidence="7 14" id="KW-1133">Transmembrane helix</keyword>
<evidence type="ECO:0000256" key="15">
    <source>
        <dbReference type="SAM" id="Phobius"/>
    </source>
</evidence>
<dbReference type="InterPro" id="IPR005170">
    <property type="entry name" value="Transptr-assoc_dom"/>
</dbReference>
<accession>A0A3A8F145</accession>
<dbReference type="InterPro" id="IPR000644">
    <property type="entry name" value="CBS_dom"/>
</dbReference>
<evidence type="ECO:0000256" key="13">
    <source>
        <dbReference type="PROSITE-ProRule" id="PRU00703"/>
    </source>
</evidence>
<dbReference type="GO" id="GO:0005886">
    <property type="term" value="C:plasma membrane"/>
    <property type="evidence" value="ECO:0007669"/>
    <property type="project" value="UniProtKB-SubCell"/>
</dbReference>
<dbReference type="InterPro" id="IPR016169">
    <property type="entry name" value="FAD-bd_PCMH_sub2"/>
</dbReference>
<proteinExistence type="inferred from homology"/>
<dbReference type="Pfam" id="PF00571">
    <property type="entry name" value="CBS"/>
    <property type="match status" value="1"/>
</dbReference>
<dbReference type="SUPFAM" id="SSF56176">
    <property type="entry name" value="FAD-binding/transporter-associated domain-like"/>
    <property type="match status" value="1"/>
</dbReference>
<dbReference type="Pfam" id="PF03471">
    <property type="entry name" value="CorC_HlyC"/>
    <property type="match status" value="1"/>
</dbReference>
<evidence type="ECO:0000256" key="12">
    <source>
        <dbReference type="ARBA" id="ARBA00039818"/>
    </source>
</evidence>
<feature type="transmembrane region" description="Helical" evidence="15">
    <location>
        <begin position="102"/>
        <end position="121"/>
    </location>
</feature>
<evidence type="ECO:0000259" key="17">
    <source>
        <dbReference type="PROSITE" id="PS51846"/>
    </source>
</evidence>
<evidence type="ECO:0000256" key="3">
    <source>
        <dbReference type="ARBA" id="ARBA00022475"/>
    </source>
</evidence>
<protein>
    <recommendedName>
        <fullName evidence="12">Polyamine export protein</fullName>
    </recommendedName>
</protein>
<comment type="subcellular location">
    <subcellularLocation>
        <location evidence="1">Cell inner membrane</location>
        <topology evidence="1">Multi-pass membrane protein</topology>
    </subcellularLocation>
</comment>
<comment type="caution">
    <text evidence="18">The sequence shown here is derived from an EMBL/GenBank/DDBJ whole genome shotgun (WGS) entry which is preliminary data.</text>
</comment>
<evidence type="ECO:0000256" key="11">
    <source>
        <dbReference type="ARBA" id="ARBA00038280"/>
    </source>
</evidence>
<sequence length="440" mass="49642">MSLFQNIVIIVILIAGAGFLSLTEIALAGARKVKLKILAESGDERAQKVLDLQQNSADFFAASQIGLNAVAILGGILGEGAFRPYFFEFVSRFYVGDWAETISFVLSFTLVTSLFILFADLMPKRLAMIAPEKIAVSVIEPIQIFIVVCKPLAWFINAIANLLFRLFKVNTTREDNITFDDISAVMDAGAQAGVLQKQEHHFIENVFELEERNVPSSMTTRENVVYFTLKESEASIRQKLAEYPYSKFLVCSENIDNVIGYIDAKDILVRILNNQSLLQLNENTIRTVLTIPDTLTLSELLDRFRSTKEKFAVVINEYALVVGVITLSDIMITVMGDWVIPIEEEQQIIKRDNNSWLIEGSTPIEDMKHALAIDEMPDEESYETLAGFMMYQLRKIPKPADTVIFGGYKFEVVDVDHFKIDQLLVTRLLERPELESTDEP</sequence>
<keyword evidence="9 14" id="KW-0472">Membrane</keyword>
<dbReference type="GO" id="GO:0050660">
    <property type="term" value="F:flavin adenine dinucleotide binding"/>
    <property type="evidence" value="ECO:0007669"/>
    <property type="project" value="InterPro"/>
</dbReference>
<feature type="domain" description="CBS" evidence="16">
    <location>
        <begin position="218"/>
        <end position="277"/>
    </location>
</feature>
<evidence type="ECO:0000256" key="6">
    <source>
        <dbReference type="ARBA" id="ARBA00022737"/>
    </source>
</evidence>
<evidence type="ECO:0000256" key="2">
    <source>
        <dbReference type="ARBA" id="ARBA00022448"/>
    </source>
</evidence>
<feature type="transmembrane region" description="Helical" evidence="15">
    <location>
        <begin position="142"/>
        <end position="164"/>
    </location>
</feature>
<feature type="transmembrane region" description="Helical" evidence="15">
    <location>
        <begin position="6"/>
        <end position="27"/>
    </location>
</feature>
<dbReference type="InterPro" id="IPR044751">
    <property type="entry name" value="Ion_transp-like_CBS"/>
</dbReference>
<feature type="domain" description="CNNM transmembrane" evidence="17">
    <location>
        <begin position="1"/>
        <end position="199"/>
    </location>
</feature>
<dbReference type="PROSITE" id="PS51846">
    <property type="entry name" value="CNNM"/>
    <property type="match status" value="1"/>
</dbReference>
<evidence type="ECO:0000256" key="7">
    <source>
        <dbReference type="ARBA" id="ARBA00022989"/>
    </source>
</evidence>
<evidence type="ECO:0000256" key="5">
    <source>
        <dbReference type="ARBA" id="ARBA00022692"/>
    </source>
</evidence>
<dbReference type="InterPro" id="IPR002550">
    <property type="entry name" value="CNNM"/>
</dbReference>
<reference evidence="18 19" key="1">
    <citation type="submission" date="2018-09" db="EMBL/GenBank/DDBJ databases">
        <title>The draft genome of Acinetobacter spp. strains.</title>
        <authorList>
            <person name="Qin J."/>
            <person name="Feng Y."/>
            <person name="Zong Z."/>
        </authorList>
    </citation>
    <scope>NUCLEOTIDE SEQUENCE [LARGE SCALE GENOMIC DNA]</scope>
    <source>
        <strain evidence="18 19">WCHAc060115</strain>
    </source>
</reference>
<gene>
    <name evidence="18" type="ORF">D7V20_02955</name>
</gene>
<evidence type="ECO:0000256" key="1">
    <source>
        <dbReference type="ARBA" id="ARBA00004429"/>
    </source>
</evidence>